<dbReference type="InterPro" id="IPR052895">
    <property type="entry name" value="HetReg/Transcr_Mod"/>
</dbReference>
<evidence type="ECO:0000313" key="4">
    <source>
        <dbReference type="Proteomes" id="UP001628179"/>
    </source>
</evidence>
<dbReference type="PANTHER" id="PTHR24148">
    <property type="entry name" value="ANKYRIN REPEAT DOMAIN-CONTAINING PROTEIN 39 HOMOLOG-RELATED"/>
    <property type="match status" value="1"/>
</dbReference>
<dbReference type="Pfam" id="PF06985">
    <property type="entry name" value="HET"/>
    <property type="match status" value="1"/>
</dbReference>
<keyword evidence="1" id="KW-0812">Transmembrane</keyword>
<accession>A0ABQ0GGN6</accession>
<dbReference type="PANTHER" id="PTHR24148:SF73">
    <property type="entry name" value="HET DOMAIN PROTEIN (AFU_ORTHOLOGUE AFUA_8G01020)"/>
    <property type="match status" value="1"/>
</dbReference>
<evidence type="ECO:0000259" key="2">
    <source>
        <dbReference type="Pfam" id="PF06985"/>
    </source>
</evidence>
<reference evidence="3 4" key="1">
    <citation type="submission" date="2024-09" db="EMBL/GenBank/DDBJ databases">
        <title>Itraconazole resistance in Madurella fahalii resulting from another homologue of gene encoding cytochrome P450 14-alpha sterol demethylase (CYP51).</title>
        <authorList>
            <person name="Yoshioka I."/>
            <person name="Fahal A.H."/>
            <person name="Kaneko S."/>
            <person name="Yaguchi T."/>
        </authorList>
    </citation>
    <scope>NUCLEOTIDE SEQUENCE [LARGE SCALE GENOMIC DNA]</scope>
    <source>
        <strain evidence="3 4">IFM 68171</strain>
    </source>
</reference>
<feature type="transmembrane region" description="Helical" evidence="1">
    <location>
        <begin position="120"/>
        <end position="139"/>
    </location>
</feature>
<dbReference type="Proteomes" id="UP001628179">
    <property type="component" value="Unassembled WGS sequence"/>
</dbReference>
<name>A0ABQ0GGN6_9PEZI</name>
<gene>
    <name evidence="3" type="primary">MET7_2</name>
    <name evidence="3" type="ORF">MFIFM68171_07104</name>
</gene>
<dbReference type="EMBL" id="BAAFSV010000004">
    <property type="protein sequence ID" value="GAB1316894.1"/>
    <property type="molecule type" value="Genomic_DNA"/>
</dbReference>
<feature type="transmembrane region" description="Helical" evidence="1">
    <location>
        <begin position="39"/>
        <end position="59"/>
    </location>
</feature>
<evidence type="ECO:0000313" key="3">
    <source>
        <dbReference type="EMBL" id="GAB1316894.1"/>
    </source>
</evidence>
<sequence>MMDNSALDYANFERLARSENNTMGATAGYPSAINLQAGLWLSGALLAFLVAGLFDYALIISATKTLVLLLDLLPGGFVKAVSFVQPTLFMASLVYRVRVAGPTSVAAAFRDAYRDVLGGLKVWFVLIEVCPALIWYVTIDCVCGPGAQRRIALLILQITLSSVTGFWNDTAEQFAGIFESNGTAQLPEPSSQNATWYESFKTITWQATKSTVTYVPIESVVLLAPAMLLMAQRALPHLFSALSVPVAHWIAAAEQGWTWVLKRIPGHHPIDPDEVDKALNPMPPWAIPRLIRLLRVQPGLFDDKVYCSLEWYNLDGPHPPYAAISYVWGSPKRDRLIVLDGKRVPVTTSAATALRSLRSQWYARLFWIDALCIDQDDPLDKSRQIPFMADIYHRARNVHVWLGLISYGSLTLSAVRELWVRAMLHTEFGGPAPSFDDMPAAVWVNLKALLRRPWFERTWTVQEVVVARNADAITIHYGDGSIDWQTLSWFIRSFRSNNAITYKLSARLDFDVTRDNNMAAVRNLDAVEDFAQLYIHGGRNMSLLFHLVRMFRTGCSRLAVVDYLDPKPVRIFIDAAIHFLHDARVHPKFRLDFLAHAGLECSSKLPLPLWVPDWTVSELPSTPFLGLEGFHELFGNDEYMIYRYCNATAEMKTYGDVDSVTSPMHKDTMKALQARVIDLRKAFYKAGLPGTEEAHFEVVRIPSRVLLKITGHSVGHIMHLGTPFGPVGINDKMHRDGSTYLNPAAFLPLDWRPLADEHGRYLRLPIASLCEAFARTLVGDLSQTQFDMKVDDGAPVRPTRTAIAEFIASYEEVLAKYFRKPTPLEDLFSTLDSRWAYDIRFLLRANSVIRPVCAGRVFGITDQGLMDLFPHGTQIGDAVAVFYGAPVPFTLRPYSRHPAACEVEGVRTLHESALDGGVHYQLVGPCYVHGIMDGEALEGCCESTHFVME</sequence>
<protein>
    <submittedName>
        <fullName evidence="3">Folylpolyglutamate synthetase</fullName>
    </submittedName>
</protein>
<dbReference type="InterPro" id="IPR010730">
    <property type="entry name" value="HET"/>
</dbReference>
<feature type="domain" description="Heterokaryon incompatibility" evidence="2">
    <location>
        <begin position="321"/>
        <end position="463"/>
    </location>
</feature>
<evidence type="ECO:0000256" key="1">
    <source>
        <dbReference type="SAM" id="Phobius"/>
    </source>
</evidence>
<dbReference type="RefSeq" id="XP_070918625.1">
    <property type="nucleotide sequence ID" value="XM_071062524.1"/>
</dbReference>
<keyword evidence="1" id="KW-1133">Transmembrane helix</keyword>
<keyword evidence="1" id="KW-0472">Membrane</keyword>
<organism evidence="3 4">
    <name type="scientific">Madurella fahalii</name>
    <dbReference type="NCBI Taxonomy" id="1157608"/>
    <lineage>
        <taxon>Eukaryota</taxon>
        <taxon>Fungi</taxon>
        <taxon>Dikarya</taxon>
        <taxon>Ascomycota</taxon>
        <taxon>Pezizomycotina</taxon>
        <taxon>Sordariomycetes</taxon>
        <taxon>Sordariomycetidae</taxon>
        <taxon>Sordariales</taxon>
        <taxon>Sordariales incertae sedis</taxon>
        <taxon>Madurella</taxon>
    </lineage>
</organism>
<keyword evidence="4" id="KW-1185">Reference proteome</keyword>
<comment type="caution">
    <text evidence="3">The sequence shown here is derived from an EMBL/GenBank/DDBJ whole genome shotgun (WGS) entry which is preliminary data.</text>
</comment>
<dbReference type="GeneID" id="98177847"/>
<proteinExistence type="predicted"/>